<proteinExistence type="predicted"/>
<dbReference type="Pfam" id="PF13275">
    <property type="entry name" value="S4_2"/>
    <property type="match status" value="1"/>
</dbReference>
<evidence type="ECO:0000313" key="2">
    <source>
        <dbReference type="EMBL" id="UQX88846.1"/>
    </source>
</evidence>
<name>A0ABY4R156_9ACTN</name>
<reference evidence="2" key="2">
    <citation type="submission" date="2022-05" db="EMBL/GenBank/DDBJ databases">
        <authorList>
            <person name="Kim J.-S."/>
            <person name="Lee K."/>
            <person name="Suh M."/>
            <person name="Eom M."/>
            <person name="Kim J.-S."/>
            <person name="Kim D.-S."/>
            <person name="Ko S.-H."/>
            <person name="Shin Y."/>
            <person name="Lee J.-S."/>
        </authorList>
    </citation>
    <scope>NUCLEOTIDE SEQUENCE</scope>
    <source>
        <strain evidence="2">N237</strain>
    </source>
</reference>
<evidence type="ECO:0000313" key="3">
    <source>
        <dbReference type="Proteomes" id="UP001056336"/>
    </source>
</evidence>
<dbReference type="Proteomes" id="UP001056336">
    <property type="component" value="Chromosome"/>
</dbReference>
<evidence type="ECO:0000256" key="1">
    <source>
        <dbReference type="PROSITE-ProRule" id="PRU00182"/>
    </source>
</evidence>
<dbReference type="PROSITE" id="PS50889">
    <property type="entry name" value="S4"/>
    <property type="match status" value="1"/>
</dbReference>
<organism evidence="2 3">
    <name type="scientific">Jatrophihabitans telluris</name>
    <dbReference type="NCBI Taxonomy" id="2038343"/>
    <lineage>
        <taxon>Bacteria</taxon>
        <taxon>Bacillati</taxon>
        <taxon>Actinomycetota</taxon>
        <taxon>Actinomycetes</taxon>
        <taxon>Jatrophihabitantales</taxon>
        <taxon>Jatrophihabitantaceae</taxon>
        <taxon>Jatrophihabitans</taxon>
    </lineage>
</organism>
<dbReference type="InterPro" id="IPR036986">
    <property type="entry name" value="S4_RNA-bd_sf"/>
</dbReference>
<dbReference type="CDD" id="cd00165">
    <property type="entry name" value="S4"/>
    <property type="match status" value="1"/>
</dbReference>
<dbReference type="SUPFAM" id="SSF55174">
    <property type="entry name" value="Alpha-L RNA-binding motif"/>
    <property type="match status" value="1"/>
</dbReference>
<keyword evidence="3" id="KW-1185">Reference proteome</keyword>
<gene>
    <name evidence="2" type="ORF">M6D93_02315</name>
</gene>
<protein>
    <submittedName>
        <fullName evidence="2">RNA-binding S4 domain-containing protein</fullName>
    </submittedName>
</protein>
<dbReference type="EMBL" id="CP097332">
    <property type="protein sequence ID" value="UQX88846.1"/>
    <property type="molecule type" value="Genomic_DNA"/>
</dbReference>
<sequence>MSDVTIRDADIRLGQFLKLADAVEQGSDVKALLADGLVLVNGEIETRRGRQLHAGDVVALGGQKFTVATRAK</sequence>
<accession>A0ABY4R156</accession>
<keyword evidence="1" id="KW-0694">RNA-binding</keyword>
<dbReference type="Gene3D" id="3.10.290.10">
    <property type="entry name" value="RNA-binding S4 domain"/>
    <property type="match status" value="1"/>
</dbReference>
<dbReference type="RefSeq" id="WP_249772640.1">
    <property type="nucleotide sequence ID" value="NZ_CP097332.1"/>
</dbReference>
<reference evidence="2" key="1">
    <citation type="journal article" date="2018" name="Int. J. Syst. Evol. Microbiol.">
        <title>Jatrophihabitans telluris sp. nov., isolated from sediment soil of lava forest wetlands and the emended description of the genus Jatrophihabitans.</title>
        <authorList>
            <person name="Lee K.C."/>
            <person name="Suh M.K."/>
            <person name="Eom M.K."/>
            <person name="Kim K.K."/>
            <person name="Kim J.S."/>
            <person name="Kim D.S."/>
            <person name="Ko S.H."/>
            <person name="Shin Y.K."/>
            <person name="Lee J.S."/>
        </authorList>
    </citation>
    <scope>NUCLEOTIDE SEQUENCE</scope>
    <source>
        <strain evidence="2">N237</strain>
    </source>
</reference>